<accession>A0A6V7Q3G8</accession>
<dbReference type="AlphaFoldDB" id="A0A6V7Q3G8"/>
<reference evidence="2" key="1">
    <citation type="submission" date="2020-07" db="EMBL/GenBank/DDBJ databases">
        <authorList>
            <person name="Lin J."/>
        </authorList>
    </citation>
    <scope>NUCLEOTIDE SEQUENCE</scope>
</reference>
<organism evidence="2">
    <name type="scientific">Ananas comosus var. bracteatus</name>
    <name type="common">red pineapple</name>
    <dbReference type="NCBI Taxonomy" id="296719"/>
    <lineage>
        <taxon>Eukaryota</taxon>
        <taxon>Viridiplantae</taxon>
        <taxon>Streptophyta</taxon>
        <taxon>Embryophyta</taxon>
        <taxon>Tracheophyta</taxon>
        <taxon>Spermatophyta</taxon>
        <taxon>Magnoliopsida</taxon>
        <taxon>Liliopsida</taxon>
        <taxon>Poales</taxon>
        <taxon>Bromeliaceae</taxon>
        <taxon>Bromelioideae</taxon>
        <taxon>Ananas</taxon>
    </lineage>
</organism>
<proteinExistence type="predicted"/>
<gene>
    <name evidence="2" type="ORF">CB5_LOCUS20759</name>
</gene>
<protein>
    <submittedName>
        <fullName evidence="2">Uncharacterized protein</fullName>
    </submittedName>
</protein>
<feature type="region of interest" description="Disordered" evidence="1">
    <location>
        <begin position="71"/>
        <end position="130"/>
    </location>
</feature>
<name>A0A6V7Q3G8_ANACO</name>
<sequence>MVRTKSVYKAAGEQLSVLDIFRKPSTRRTKSASTMSADERIATPSDLATKVAALSDDMKTVLNWIRTQSAAPSAMPVEKSGRLAGTPPKARVTPMKGTAENTSGVRDNNDSDDDGSIAPSIAEERPKPFKVEAKIEIPNYDDVVDAKKAGRLA</sequence>
<dbReference type="EMBL" id="LR862132">
    <property type="protein sequence ID" value="CAD1837548.1"/>
    <property type="molecule type" value="Genomic_DNA"/>
</dbReference>
<evidence type="ECO:0000256" key="1">
    <source>
        <dbReference type="SAM" id="MobiDB-lite"/>
    </source>
</evidence>
<evidence type="ECO:0000313" key="2">
    <source>
        <dbReference type="EMBL" id="CAD1837548.1"/>
    </source>
</evidence>